<keyword evidence="3" id="KW-0949">S-adenosyl-L-methionine</keyword>
<dbReference type="PANTHER" id="PTHR10509">
    <property type="entry name" value="O-METHYLTRANSFERASE-RELATED"/>
    <property type="match status" value="1"/>
</dbReference>
<keyword evidence="5" id="KW-1185">Reference proteome</keyword>
<dbReference type="InterPro" id="IPR002935">
    <property type="entry name" value="SAM_O-MeTrfase"/>
</dbReference>
<dbReference type="GO" id="GO:0008757">
    <property type="term" value="F:S-adenosylmethionine-dependent methyltransferase activity"/>
    <property type="evidence" value="ECO:0007669"/>
    <property type="project" value="TreeGrafter"/>
</dbReference>
<feature type="non-terminal residue" evidence="4">
    <location>
        <position position="1"/>
    </location>
</feature>
<dbReference type="OrthoDB" id="7774383at2759"/>
<comment type="caution">
    <text evidence="4">The sequence shown here is derived from an EMBL/GenBank/DDBJ whole genome shotgun (WGS) entry which is preliminary data.</text>
</comment>
<evidence type="ECO:0000256" key="2">
    <source>
        <dbReference type="ARBA" id="ARBA00022679"/>
    </source>
</evidence>
<sequence length="107" mass="12041">PWAENYETGKTTVNFRPSWATGYHEGQFLRIAAQITKAKRILEIGTFTGHSAVSLALSAYCEELVCLEYEPFLVDYVKSRIVGTPVENKIKFITGVALESLQKLKEE</sequence>
<dbReference type="AlphaFoldDB" id="A0A8J2PP18"/>
<evidence type="ECO:0000256" key="3">
    <source>
        <dbReference type="ARBA" id="ARBA00022691"/>
    </source>
</evidence>
<evidence type="ECO:0008006" key="6">
    <source>
        <dbReference type="Google" id="ProtNLM"/>
    </source>
</evidence>
<dbReference type="GO" id="GO:0008171">
    <property type="term" value="F:O-methyltransferase activity"/>
    <property type="evidence" value="ECO:0007669"/>
    <property type="project" value="InterPro"/>
</dbReference>
<dbReference type="PANTHER" id="PTHR10509:SF14">
    <property type="entry name" value="CAFFEOYL-COA O-METHYLTRANSFERASE 3-RELATED"/>
    <property type="match status" value="1"/>
</dbReference>
<evidence type="ECO:0000256" key="1">
    <source>
        <dbReference type="ARBA" id="ARBA00022603"/>
    </source>
</evidence>
<evidence type="ECO:0000313" key="4">
    <source>
        <dbReference type="EMBL" id="CAG7830700.1"/>
    </source>
</evidence>
<keyword evidence="2" id="KW-0808">Transferase</keyword>
<keyword evidence="1" id="KW-0489">Methyltransferase</keyword>
<evidence type="ECO:0000313" key="5">
    <source>
        <dbReference type="Proteomes" id="UP000708208"/>
    </source>
</evidence>
<dbReference type="EMBL" id="CAJVCH010557200">
    <property type="protein sequence ID" value="CAG7830700.1"/>
    <property type="molecule type" value="Genomic_DNA"/>
</dbReference>
<dbReference type="Pfam" id="PF01596">
    <property type="entry name" value="Methyltransf_3"/>
    <property type="match status" value="1"/>
</dbReference>
<gene>
    <name evidence="4" type="ORF">AFUS01_LOCUS40487</name>
</gene>
<organism evidence="4 5">
    <name type="scientific">Allacma fusca</name>
    <dbReference type="NCBI Taxonomy" id="39272"/>
    <lineage>
        <taxon>Eukaryota</taxon>
        <taxon>Metazoa</taxon>
        <taxon>Ecdysozoa</taxon>
        <taxon>Arthropoda</taxon>
        <taxon>Hexapoda</taxon>
        <taxon>Collembola</taxon>
        <taxon>Symphypleona</taxon>
        <taxon>Sminthuridae</taxon>
        <taxon>Allacma</taxon>
    </lineage>
</organism>
<dbReference type="GO" id="GO:0032259">
    <property type="term" value="P:methylation"/>
    <property type="evidence" value="ECO:0007669"/>
    <property type="project" value="UniProtKB-KW"/>
</dbReference>
<dbReference type="InterPro" id="IPR050362">
    <property type="entry name" value="Cation-dep_OMT"/>
</dbReference>
<dbReference type="Proteomes" id="UP000708208">
    <property type="component" value="Unassembled WGS sequence"/>
</dbReference>
<protein>
    <recommendedName>
        <fullName evidence="6">Caffeoyl-CoA O-methyltransferase</fullName>
    </recommendedName>
</protein>
<name>A0A8J2PP18_9HEXA</name>
<accession>A0A8J2PP18</accession>
<proteinExistence type="predicted"/>
<feature type="non-terminal residue" evidence="4">
    <location>
        <position position="107"/>
    </location>
</feature>
<reference evidence="4" key="1">
    <citation type="submission" date="2021-06" db="EMBL/GenBank/DDBJ databases">
        <authorList>
            <person name="Hodson N. C."/>
            <person name="Mongue J. A."/>
            <person name="Jaron S. K."/>
        </authorList>
    </citation>
    <scope>NUCLEOTIDE SEQUENCE</scope>
</reference>